<reference evidence="1" key="1">
    <citation type="submission" date="2022-04" db="EMBL/GenBank/DDBJ databases">
        <title>Genome of the entomopathogenic fungus Entomophthora muscae.</title>
        <authorList>
            <person name="Elya C."/>
            <person name="Lovett B.R."/>
            <person name="Lee E."/>
            <person name="Macias A.M."/>
            <person name="Hajek A.E."/>
            <person name="De Bivort B.L."/>
            <person name="Kasson M.T."/>
            <person name="De Fine Licht H.H."/>
            <person name="Stajich J.E."/>
        </authorList>
    </citation>
    <scope>NUCLEOTIDE SEQUENCE</scope>
    <source>
        <strain evidence="1">Berkeley</strain>
    </source>
</reference>
<protein>
    <submittedName>
        <fullName evidence="1">Uncharacterized protein</fullName>
    </submittedName>
</protein>
<proteinExistence type="predicted"/>
<evidence type="ECO:0000313" key="2">
    <source>
        <dbReference type="Proteomes" id="UP001165960"/>
    </source>
</evidence>
<evidence type="ECO:0000313" key="1">
    <source>
        <dbReference type="EMBL" id="KAJ9087805.1"/>
    </source>
</evidence>
<dbReference type="Proteomes" id="UP001165960">
    <property type="component" value="Unassembled WGS sequence"/>
</dbReference>
<sequence length="218" mass="23779">MVSKTSNGIRAQFSAIPEALESFAQGEFLIVVDNEDRENEGDLIIASQHITPEKMAFLIRYSSGFVCCSTTAQRLEELNIPIMVENSSDPLKTTYGVTVDLKEGTTTGISASDRAKTCRAIGNHAVTSPEAFSRPGHILPLRAVEGGVLQRVGHTEAAVDLCKLSGLYPAGIICELVNDEGTMKRRDDCLKFGIEHGIKVITIHDLVLHRRKLEAKTD</sequence>
<dbReference type="EMBL" id="QTSX02000193">
    <property type="protein sequence ID" value="KAJ9087805.1"/>
    <property type="molecule type" value="Genomic_DNA"/>
</dbReference>
<accession>A0ACC2UL27</accession>
<gene>
    <name evidence="1" type="ORF">DSO57_1029354</name>
</gene>
<name>A0ACC2UL27_9FUNG</name>
<keyword evidence="2" id="KW-1185">Reference proteome</keyword>
<comment type="caution">
    <text evidence="1">The sequence shown here is derived from an EMBL/GenBank/DDBJ whole genome shotgun (WGS) entry which is preliminary data.</text>
</comment>
<organism evidence="1 2">
    <name type="scientific">Entomophthora muscae</name>
    <dbReference type="NCBI Taxonomy" id="34485"/>
    <lineage>
        <taxon>Eukaryota</taxon>
        <taxon>Fungi</taxon>
        <taxon>Fungi incertae sedis</taxon>
        <taxon>Zoopagomycota</taxon>
        <taxon>Entomophthoromycotina</taxon>
        <taxon>Entomophthoromycetes</taxon>
        <taxon>Entomophthorales</taxon>
        <taxon>Entomophthoraceae</taxon>
        <taxon>Entomophthora</taxon>
    </lineage>
</organism>